<gene>
    <name evidence="2" type="ORF">XYCOK13_25860</name>
</gene>
<sequence>MQKHRYNSKWVISYKGKAYATVYGKKKAYEMYVRLSHCMVGLSVEPAPKRDRKRTPEEIAEYNRQWRRKNPDKVKAYNRRSYLKKAAQSSQRQQGDGRSQRQGP</sequence>
<organism evidence="2 3">
    <name type="scientific">Xylanibacillus composti</name>
    <dbReference type="NCBI Taxonomy" id="1572762"/>
    <lineage>
        <taxon>Bacteria</taxon>
        <taxon>Bacillati</taxon>
        <taxon>Bacillota</taxon>
        <taxon>Bacilli</taxon>
        <taxon>Bacillales</taxon>
        <taxon>Paenibacillaceae</taxon>
        <taxon>Xylanibacillus</taxon>
    </lineage>
</organism>
<comment type="caution">
    <text evidence="2">The sequence shown here is derived from an EMBL/GenBank/DDBJ whole genome shotgun (WGS) entry which is preliminary data.</text>
</comment>
<evidence type="ECO:0000313" key="2">
    <source>
        <dbReference type="EMBL" id="GIQ69762.1"/>
    </source>
</evidence>
<dbReference type="AlphaFoldDB" id="A0A8J4H584"/>
<dbReference type="RefSeq" id="WP_213412588.1">
    <property type="nucleotide sequence ID" value="NZ_BOVK01000032.1"/>
</dbReference>
<accession>A0A8J4H584</accession>
<evidence type="ECO:0000313" key="3">
    <source>
        <dbReference type="Proteomes" id="UP000677918"/>
    </source>
</evidence>
<dbReference type="EMBL" id="BOVK01000032">
    <property type="protein sequence ID" value="GIQ69762.1"/>
    <property type="molecule type" value="Genomic_DNA"/>
</dbReference>
<evidence type="ECO:0000256" key="1">
    <source>
        <dbReference type="SAM" id="MobiDB-lite"/>
    </source>
</evidence>
<feature type="compositionally biased region" description="Low complexity" evidence="1">
    <location>
        <begin position="88"/>
        <end position="104"/>
    </location>
</feature>
<feature type="region of interest" description="Disordered" evidence="1">
    <location>
        <begin position="61"/>
        <end position="104"/>
    </location>
</feature>
<reference evidence="2" key="1">
    <citation type="submission" date="2021-04" db="EMBL/GenBank/DDBJ databases">
        <title>Draft genome sequence of Xylanibacillus composti strain K13.</title>
        <authorList>
            <person name="Uke A."/>
            <person name="Chhe C."/>
            <person name="Baramee S."/>
            <person name="Kosugi A."/>
        </authorList>
    </citation>
    <scope>NUCLEOTIDE SEQUENCE</scope>
    <source>
        <strain evidence="2">K13</strain>
    </source>
</reference>
<proteinExistence type="predicted"/>
<dbReference type="Proteomes" id="UP000677918">
    <property type="component" value="Unassembled WGS sequence"/>
</dbReference>
<keyword evidence="3" id="KW-1185">Reference proteome</keyword>
<protein>
    <submittedName>
        <fullName evidence="2">Uncharacterized protein</fullName>
    </submittedName>
</protein>
<name>A0A8J4H584_9BACL</name>